<evidence type="ECO:0000313" key="2">
    <source>
        <dbReference type="Proteomes" id="UP000054053"/>
    </source>
</evidence>
<protein>
    <recommendedName>
        <fullName evidence="3">Polyprotein</fullName>
    </recommendedName>
</protein>
<gene>
    <name evidence="1" type="ORF">UVI_02042530</name>
</gene>
<name>A0A1B5L8R0_USTVR</name>
<comment type="caution">
    <text evidence="1">The sequence shown here is derived from an EMBL/GenBank/DDBJ whole genome shotgun (WGS) entry which is preliminary data.</text>
</comment>
<evidence type="ECO:0008006" key="3">
    <source>
        <dbReference type="Google" id="ProtNLM"/>
    </source>
</evidence>
<dbReference type="Proteomes" id="UP000054053">
    <property type="component" value="Unassembled WGS sequence"/>
</dbReference>
<reference evidence="2" key="1">
    <citation type="journal article" date="2016" name="Genome Announc.">
        <title>Genome sequence of Ustilaginoidea virens IPU010, a rice pathogenic fungus causing false smut.</title>
        <authorList>
            <person name="Kumagai T."/>
            <person name="Ishii T."/>
            <person name="Terai G."/>
            <person name="Umemura M."/>
            <person name="Machida M."/>
            <person name="Asai K."/>
        </authorList>
    </citation>
    <scope>NUCLEOTIDE SEQUENCE [LARGE SCALE GENOMIC DNA]</scope>
    <source>
        <strain evidence="2">IPU010</strain>
    </source>
</reference>
<dbReference type="EMBL" id="BBTG02000024">
    <property type="protein sequence ID" value="GAO20099.1"/>
    <property type="molecule type" value="Genomic_DNA"/>
</dbReference>
<proteinExistence type="predicted"/>
<sequence>MINEDQEEALVNAIASNTVIDVSFLTAKEQADLQLASQLRREGKITTPGDPFEQSDRTEIEALQARDVFRFVTFDITHQYPDNTIMEVVKPLYGIAEAGTHWWATYFRHHREKLGMTTSTYDPYLLISAGNDRTDDTDHTGDTICFGIVGMQTDDTLGLSDDAFFQREELELTKAGFNAKPKTRLSPTVPLIFNGCILTANSGGMTLCQKGQSKKITTIDKNTPTAQRNYVEQRARGAYVATVCQPEASFDLSVAAQHQQPDPEDIARLNKRLQWQRDNQDRGLRYINLALTTAKLFVFVDGSFANNKDLSSQIGYVIVLGNEEDNPTDNANAFLLTGNIITYSSTKSKRVTRSALASELYSMVQGVDIAYAIGTTLNMITSRLGLPKIPTVVCTDSFSLYECLVKLGTTKEKRLMIDIMALRQSYERREIYEIRWINGNDNLADAMTKGTPNKALETFVDRNQAVIRVEGWVKRPVNV</sequence>
<dbReference type="AlphaFoldDB" id="A0A1B5L8R0"/>
<evidence type="ECO:0000313" key="1">
    <source>
        <dbReference type="EMBL" id="GAO20099.1"/>
    </source>
</evidence>
<organism evidence="1 2">
    <name type="scientific">Ustilaginoidea virens</name>
    <name type="common">Rice false smut fungus</name>
    <name type="synonym">Villosiclava virens</name>
    <dbReference type="NCBI Taxonomy" id="1159556"/>
    <lineage>
        <taxon>Eukaryota</taxon>
        <taxon>Fungi</taxon>
        <taxon>Dikarya</taxon>
        <taxon>Ascomycota</taxon>
        <taxon>Pezizomycotina</taxon>
        <taxon>Sordariomycetes</taxon>
        <taxon>Hypocreomycetidae</taxon>
        <taxon>Hypocreales</taxon>
        <taxon>Clavicipitaceae</taxon>
        <taxon>Ustilaginoidea</taxon>
    </lineage>
</organism>
<accession>A0A1B5L8R0</accession>